<dbReference type="PANTHER" id="PTHR48258">
    <property type="entry name" value="DUF4218 DOMAIN-CONTAINING PROTEIN-RELATED"/>
    <property type="match status" value="1"/>
</dbReference>
<dbReference type="Proteomes" id="UP000189701">
    <property type="component" value="Unplaced"/>
</dbReference>
<organism evidence="2 3">
    <name type="scientific">Nicotiana sylvestris</name>
    <name type="common">Wood tobacco</name>
    <name type="synonym">South American tobacco</name>
    <dbReference type="NCBI Taxonomy" id="4096"/>
    <lineage>
        <taxon>Eukaryota</taxon>
        <taxon>Viridiplantae</taxon>
        <taxon>Streptophyta</taxon>
        <taxon>Embryophyta</taxon>
        <taxon>Tracheophyta</taxon>
        <taxon>Spermatophyta</taxon>
        <taxon>Magnoliopsida</taxon>
        <taxon>eudicotyledons</taxon>
        <taxon>Gunneridae</taxon>
        <taxon>Pentapetalae</taxon>
        <taxon>asterids</taxon>
        <taxon>lamiids</taxon>
        <taxon>Solanales</taxon>
        <taxon>Solanaceae</taxon>
        <taxon>Nicotianoideae</taxon>
        <taxon>Nicotianeae</taxon>
        <taxon>Nicotiana</taxon>
    </lineage>
</organism>
<sequence>MKNAKLPKGCASNISERVQVKEMKISGYKSHDAHFMMHYLLQVAVRKVLPKNISLALIRLGNFFRAICSKVIRRRDLETMQSEIVEITCELEKIFHPTFFDIMPHLPIHLVNEIKLGGPAHLRWMYPIERNLCKYKAFVRNRSRPEASIAEGFLADECLTFCSRYLHDGVKTKLSRYQTVDDECSQNLSPIFPNIGHPIGSKKKNTFLMDAQLCFEAHRYALFNTGDEQMEKFIEEHKNLIVNHSRSNAWVRARDHSREFNNWLKEKVKNIVLPDYLRSLAK</sequence>
<name>A0A1U7VGS8_NICSY</name>
<dbReference type="eggNOG" id="ENOG502QWJJ">
    <property type="taxonomic scope" value="Eukaryota"/>
</dbReference>
<feature type="domain" description="DUF4218" evidence="1">
    <location>
        <begin position="67"/>
        <end position="178"/>
    </location>
</feature>
<reference evidence="2" key="1">
    <citation type="journal article" date="2013" name="Genome Biol.">
        <title>Reference genomes and transcriptomes of Nicotiana sylvestris and Nicotiana tomentosiformis.</title>
        <authorList>
            <person name="Sierro N."/>
            <person name="Battey J.N."/>
            <person name="Ouadi S."/>
            <person name="Bovet L."/>
            <person name="Goepfert S."/>
            <person name="Bakaher N."/>
            <person name="Peitsch M.C."/>
            <person name="Ivanov N.V."/>
        </authorList>
    </citation>
    <scope>NUCLEOTIDE SEQUENCE [LARGE SCALE GENOMIC DNA]</scope>
</reference>
<dbReference type="Pfam" id="PF13960">
    <property type="entry name" value="DUF4218"/>
    <property type="match status" value="1"/>
</dbReference>
<proteinExistence type="predicted"/>
<dbReference type="AlphaFoldDB" id="A0A1U7VGS8"/>
<evidence type="ECO:0000313" key="3">
    <source>
        <dbReference type="RefSeq" id="XP_009765558.1"/>
    </source>
</evidence>
<gene>
    <name evidence="3" type="primary">LOC104217102</name>
</gene>
<dbReference type="InterPro" id="IPR025452">
    <property type="entry name" value="DUF4218"/>
</dbReference>
<evidence type="ECO:0000313" key="2">
    <source>
        <dbReference type="Proteomes" id="UP000189701"/>
    </source>
</evidence>
<protein>
    <submittedName>
        <fullName evidence="3">Uncharacterized protein LOC104217102</fullName>
    </submittedName>
</protein>
<dbReference type="OrthoDB" id="1300314at2759"/>
<keyword evidence="2" id="KW-1185">Reference proteome</keyword>
<reference evidence="3" key="2">
    <citation type="submission" date="2025-08" db="UniProtKB">
        <authorList>
            <consortium name="RefSeq"/>
        </authorList>
    </citation>
    <scope>IDENTIFICATION</scope>
    <source>
        <tissue evidence="3">Leaf</tissue>
    </source>
</reference>
<dbReference type="PANTHER" id="PTHR48258:SF8">
    <property type="entry name" value="DUF4216 DOMAIN-CONTAINING PROTEIN"/>
    <property type="match status" value="1"/>
</dbReference>
<evidence type="ECO:0000259" key="1">
    <source>
        <dbReference type="Pfam" id="PF13960"/>
    </source>
</evidence>
<accession>A0A1U7VGS8</accession>
<dbReference type="RefSeq" id="XP_009765558.1">
    <property type="nucleotide sequence ID" value="XM_009767256.1"/>
</dbReference>